<organism evidence="2 3">
    <name type="scientific">Coffea canephora</name>
    <name type="common">Robusta coffee</name>
    <dbReference type="NCBI Taxonomy" id="49390"/>
    <lineage>
        <taxon>Eukaryota</taxon>
        <taxon>Viridiplantae</taxon>
        <taxon>Streptophyta</taxon>
        <taxon>Embryophyta</taxon>
        <taxon>Tracheophyta</taxon>
        <taxon>Spermatophyta</taxon>
        <taxon>Magnoliopsida</taxon>
        <taxon>eudicotyledons</taxon>
        <taxon>Gunneridae</taxon>
        <taxon>Pentapetalae</taxon>
        <taxon>asterids</taxon>
        <taxon>lamiids</taxon>
        <taxon>Gentianales</taxon>
        <taxon>Rubiaceae</taxon>
        <taxon>Ixoroideae</taxon>
        <taxon>Gardenieae complex</taxon>
        <taxon>Bertiereae - Coffeeae clade</taxon>
        <taxon>Coffeeae</taxon>
        <taxon>Coffea</taxon>
    </lineage>
</organism>
<name>A0A068VC12_COFCA</name>
<proteinExistence type="predicted"/>
<dbReference type="PANTHER" id="PTHR36793">
    <property type="entry name" value="RIBOSOMAL RNA SMALL SUBUNIT METHYLTRANSFERASE J"/>
    <property type="match status" value="1"/>
</dbReference>
<feature type="compositionally biased region" description="Acidic residues" evidence="1">
    <location>
        <begin position="24"/>
        <end position="33"/>
    </location>
</feature>
<accession>A0A068VC12</accession>
<reference evidence="3" key="1">
    <citation type="journal article" date="2014" name="Science">
        <title>The coffee genome provides insight into the convergent evolution of caffeine biosynthesis.</title>
        <authorList>
            <person name="Denoeud F."/>
            <person name="Carretero-Paulet L."/>
            <person name="Dereeper A."/>
            <person name="Droc G."/>
            <person name="Guyot R."/>
            <person name="Pietrella M."/>
            <person name="Zheng C."/>
            <person name="Alberti A."/>
            <person name="Anthony F."/>
            <person name="Aprea G."/>
            <person name="Aury J.M."/>
            <person name="Bento P."/>
            <person name="Bernard M."/>
            <person name="Bocs S."/>
            <person name="Campa C."/>
            <person name="Cenci A."/>
            <person name="Combes M.C."/>
            <person name="Crouzillat D."/>
            <person name="Da Silva C."/>
            <person name="Daddiego L."/>
            <person name="De Bellis F."/>
            <person name="Dussert S."/>
            <person name="Garsmeur O."/>
            <person name="Gayraud T."/>
            <person name="Guignon V."/>
            <person name="Jahn K."/>
            <person name="Jamilloux V."/>
            <person name="Joet T."/>
            <person name="Labadie K."/>
            <person name="Lan T."/>
            <person name="Leclercq J."/>
            <person name="Lepelley M."/>
            <person name="Leroy T."/>
            <person name="Li L.T."/>
            <person name="Librado P."/>
            <person name="Lopez L."/>
            <person name="Munoz A."/>
            <person name="Noel B."/>
            <person name="Pallavicini A."/>
            <person name="Perrotta G."/>
            <person name="Poncet V."/>
            <person name="Pot D."/>
            <person name="Priyono X."/>
            <person name="Rigoreau M."/>
            <person name="Rouard M."/>
            <person name="Rozas J."/>
            <person name="Tranchant-Dubreuil C."/>
            <person name="VanBuren R."/>
            <person name="Zhang Q."/>
            <person name="Andrade A.C."/>
            <person name="Argout X."/>
            <person name="Bertrand B."/>
            <person name="de Kochko A."/>
            <person name="Graziosi G."/>
            <person name="Henry R.J."/>
            <person name="Jayarama X."/>
            <person name="Ming R."/>
            <person name="Nagai C."/>
            <person name="Rounsley S."/>
            <person name="Sankoff D."/>
            <person name="Giuliano G."/>
            <person name="Albert V.A."/>
            <person name="Wincker P."/>
            <person name="Lashermes P."/>
        </authorList>
    </citation>
    <scope>NUCLEOTIDE SEQUENCE [LARGE SCALE GENOMIC DNA]</scope>
    <source>
        <strain evidence="3">cv. DH200-94</strain>
    </source>
</reference>
<sequence length="102" mass="11372">MAMGGGGTSSSTKKEQQQQKKAEAEEEEEVEEELPWIQEKALDLVEFTALLPKPCPGLEVGRAPCPGFWLFPWLIWGLPLSLLSLELFGSSIPPEENVVNWF</sequence>
<gene>
    <name evidence="2" type="ORF">GSCOC_T00007596001</name>
</gene>
<dbReference type="EMBL" id="HG739298">
    <property type="protein sequence ID" value="CDP18127.1"/>
    <property type="molecule type" value="Genomic_DNA"/>
</dbReference>
<dbReference type="GO" id="GO:0009535">
    <property type="term" value="C:chloroplast thylakoid membrane"/>
    <property type="evidence" value="ECO:0007669"/>
    <property type="project" value="TreeGrafter"/>
</dbReference>
<protein>
    <submittedName>
        <fullName evidence="2">DH200=94 genomic scaffold, scaffold_214</fullName>
    </submittedName>
</protein>
<dbReference type="PANTHER" id="PTHR36793:SF1">
    <property type="entry name" value="RIBOSOMAL RNA SMALL SUBUNIT METHYLTRANSFERASE J"/>
    <property type="match status" value="1"/>
</dbReference>
<keyword evidence="3" id="KW-1185">Reference proteome</keyword>
<dbReference type="GO" id="GO:0009941">
    <property type="term" value="C:chloroplast envelope"/>
    <property type="evidence" value="ECO:0007669"/>
    <property type="project" value="TreeGrafter"/>
</dbReference>
<evidence type="ECO:0000256" key="1">
    <source>
        <dbReference type="SAM" id="MobiDB-lite"/>
    </source>
</evidence>
<dbReference type="Proteomes" id="UP000295252">
    <property type="component" value="Unassembled WGS sequence"/>
</dbReference>
<dbReference type="InParanoid" id="A0A068VC12"/>
<dbReference type="STRING" id="49390.A0A068VC12"/>
<feature type="region of interest" description="Disordered" evidence="1">
    <location>
        <begin position="1"/>
        <end position="33"/>
    </location>
</feature>
<feature type="compositionally biased region" description="Basic and acidic residues" evidence="1">
    <location>
        <begin position="12"/>
        <end position="23"/>
    </location>
</feature>
<dbReference type="AlphaFoldDB" id="A0A068VC12"/>
<evidence type="ECO:0000313" key="2">
    <source>
        <dbReference type="EMBL" id="CDP18127.1"/>
    </source>
</evidence>
<evidence type="ECO:0000313" key="3">
    <source>
        <dbReference type="Proteomes" id="UP000295252"/>
    </source>
</evidence>
<dbReference type="Gramene" id="CDP18127">
    <property type="protein sequence ID" value="CDP18127"/>
    <property type="gene ID" value="GSCOC_T00007596001"/>
</dbReference>